<proteinExistence type="predicted"/>
<feature type="region of interest" description="Disordered" evidence="1">
    <location>
        <begin position="1"/>
        <end position="109"/>
    </location>
</feature>
<reference evidence="2 3" key="1">
    <citation type="submission" date="2024-08" db="EMBL/GenBank/DDBJ databases">
        <title>The draft genome of Apodemus speciosus.</title>
        <authorList>
            <person name="Nabeshima K."/>
            <person name="Suzuki S."/>
            <person name="Onuma M."/>
        </authorList>
    </citation>
    <scope>NUCLEOTIDE SEQUENCE [LARGE SCALE GENOMIC DNA]</scope>
    <source>
        <strain evidence="2">IB14-021</strain>
    </source>
</reference>
<evidence type="ECO:0000256" key="1">
    <source>
        <dbReference type="SAM" id="MobiDB-lite"/>
    </source>
</evidence>
<organism evidence="2 3">
    <name type="scientific">Apodemus speciosus</name>
    <name type="common">Large Japanese field mouse</name>
    <dbReference type="NCBI Taxonomy" id="105296"/>
    <lineage>
        <taxon>Eukaryota</taxon>
        <taxon>Metazoa</taxon>
        <taxon>Chordata</taxon>
        <taxon>Craniata</taxon>
        <taxon>Vertebrata</taxon>
        <taxon>Euteleostomi</taxon>
        <taxon>Mammalia</taxon>
        <taxon>Eutheria</taxon>
        <taxon>Euarchontoglires</taxon>
        <taxon>Glires</taxon>
        <taxon>Rodentia</taxon>
        <taxon>Myomorpha</taxon>
        <taxon>Muroidea</taxon>
        <taxon>Muridae</taxon>
        <taxon>Murinae</taxon>
        <taxon>Apodemus</taxon>
    </lineage>
</organism>
<accession>A0ABQ0F1D9</accession>
<dbReference type="Proteomes" id="UP001623349">
    <property type="component" value="Unassembled WGS sequence"/>
</dbReference>
<dbReference type="EMBL" id="BAAFST010000008">
    <property type="protein sequence ID" value="GAB1293025.1"/>
    <property type="molecule type" value="Genomic_DNA"/>
</dbReference>
<protein>
    <submittedName>
        <fullName evidence="2">XK-related protein</fullName>
    </submittedName>
</protein>
<sequence>MESLETSSYISFTSELGDNATTQKPPATQEDSPKKAGTKADLAAKGKETDGLLQGKEEQESATLYFSATMDRTTSHQKGSPVALRTSHAGTLGESRPVQAALPQPVTKPFPVTMADISPITARNACPSAGLPGRAPDRSECEEWKDAAKDPSMQSALPTRKLKGADEPCFTSTPKSECIQRDHSCRDKVKQEMTFFI</sequence>
<name>A0ABQ0F1D9_APOSI</name>
<feature type="compositionally biased region" description="Basic and acidic residues" evidence="1">
    <location>
        <begin position="42"/>
        <end position="59"/>
    </location>
</feature>
<feature type="region of interest" description="Disordered" evidence="1">
    <location>
        <begin position="123"/>
        <end position="173"/>
    </location>
</feature>
<feature type="compositionally biased region" description="Polar residues" evidence="1">
    <location>
        <begin position="61"/>
        <end position="78"/>
    </location>
</feature>
<feature type="compositionally biased region" description="Basic and acidic residues" evidence="1">
    <location>
        <begin position="135"/>
        <end position="149"/>
    </location>
</feature>
<comment type="caution">
    <text evidence="2">The sequence shown here is derived from an EMBL/GenBank/DDBJ whole genome shotgun (WGS) entry which is preliminary data.</text>
</comment>
<evidence type="ECO:0000313" key="2">
    <source>
        <dbReference type="EMBL" id="GAB1293025.1"/>
    </source>
</evidence>
<keyword evidence="3" id="KW-1185">Reference proteome</keyword>
<feature type="compositionally biased region" description="Polar residues" evidence="1">
    <location>
        <begin position="1"/>
        <end position="30"/>
    </location>
</feature>
<gene>
    <name evidence="2" type="ORF">APTSU1_000825600</name>
</gene>
<evidence type="ECO:0000313" key="3">
    <source>
        <dbReference type="Proteomes" id="UP001623349"/>
    </source>
</evidence>